<evidence type="ECO:0000313" key="2">
    <source>
        <dbReference type="EMBL" id="RDX41601.1"/>
    </source>
</evidence>
<gene>
    <name evidence="2" type="ORF">OH76DRAFT_192689</name>
</gene>
<dbReference type="OrthoDB" id="10592725at2759"/>
<evidence type="ECO:0000313" key="3">
    <source>
        <dbReference type="Proteomes" id="UP000256964"/>
    </source>
</evidence>
<sequence>MGRTGAVVGGHSELTVQDVTSFPSPVINPAPAIIPRAHRVSRRAATCPRCPSPQYNLSGESVPCTTHPAGSEANNPLPSLYPAPPRLPNRDGIHTSTRPRSRTCGRPIRKSATTFLCAECGSGGIGFPAQCPARYHGPGATRSAPEAYSGPAEQGRRSQGLSGS</sequence>
<accession>A0A371CMU2</accession>
<reference evidence="2 3" key="1">
    <citation type="journal article" date="2018" name="Biotechnol. Biofuels">
        <title>Integrative visual omics of the white-rot fungus Polyporus brumalis exposes the biotechnological potential of its oxidative enzymes for delignifying raw plant biomass.</title>
        <authorList>
            <person name="Miyauchi S."/>
            <person name="Rancon A."/>
            <person name="Drula E."/>
            <person name="Hage H."/>
            <person name="Chaduli D."/>
            <person name="Favel A."/>
            <person name="Grisel S."/>
            <person name="Henrissat B."/>
            <person name="Herpoel-Gimbert I."/>
            <person name="Ruiz-Duenas F.J."/>
            <person name="Chevret D."/>
            <person name="Hainaut M."/>
            <person name="Lin J."/>
            <person name="Wang M."/>
            <person name="Pangilinan J."/>
            <person name="Lipzen A."/>
            <person name="Lesage-Meessen L."/>
            <person name="Navarro D."/>
            <person name="Riley R."/>
            <person name="Grigoriev I.V."/>
            <person name="Zhou S."/>
            <person name="Raouche S."/>
            <person name="Rosso M.N."/>
        </authorList>
    </citation>
    <scope>NUCLEOTIDE SEQUENCE [LARGE SCALE GENOMIC DNA]</scope>
    <source>
        <strain evidence="2 3">BRFM 1820</strain>
    </source>
</reference>
<organism evidence="2 3">
    <name type="scientific">Lentinus brumalis</name>
    <dbReference type="NCBI Taxonomy" id="2498619"/>
    <lineage>
        <taxon>Eukaryota</taxon>
        <taxon>Fungi</taxon>
        <taxon>Dikarya</taxon>
        <taxon>Basidiomycota</taxon>
        <taxon>Agaricomycotina</taxon>
        <taxon>Agaricomycetes</taxon>
        <taxon>Polyporales</taxon>
        <taxon>Polyporaceae</taxon>
        <taxon>Lentinus</taxon>
    </lineage>
</organism>
<dbReference type="EMBL" id="KZ857507">
    <property type="protein sequence ID" value="RDX41601.1"/>
    <property type="molecule type" value="Genomic_DNA"/>
</dbReference>
<protein>
    <submittedName>
        <fullName evidence="2">Uncharacterized protein</fullName>
    </submittedName>
</protein>
<evidence type="ECO:0000256" key="1">
    <source>
        <dbReference type="SAM" id="MobiDB-lite"/>
    </source>
</evidence>
<proteinExistence type="predicted"/>
<feature type="region of interest" description="Disordered" evidence="1">
    <location>
        <begin position="131"/>
        <end position="164"/>
    </location>
</feature>
<dbReference type="Proteomes" id="UP000256964">
    <property type="component" value="Unassembled WGS sequence"/>
</dbReference>
<dbReference type="AlphaFoldDB" id="A0A371CMU2"/>
<keyword evidence="3" id="KW-1185">Reference proteome</keyword>
<feature type="region of interest" description="Disordered" evidence="1">
    <location>
        <begin position="67"/>
        <end position="105"/>
    </location>
</feature>
<name>A0A371CMU2_9APHY</name>